<keyword evidence="3" id="KW-1185">Reference proteome</keyword>
<gene>
    <name evidence="2" type="ORF">FPZ49_23560</name>
</gene>
<name>A0A559K5T3_9BACL</name>
<evidence type="ECO:0000313" key="2">
    <source>
        <dbReference type="EMBL" id="TVY07470.1"/>
    </source>
</evidence>
<keyword evidence="1" id="KW-0812">Transmembrane</keyword>
<dbReference type="EMBL" id="VNJI01000036">
    <property type="protein sequence ID" value="TVY07470.1"/>
    <property type="molecule type" value="Genomic_DNA"/>
</dbReference>
<reference evidence="2 3" key="1">
    <citation type="submission" date="2019-07" db="EMBL/GenBank/DDBJ databases">
        <authorList>
            <person name="Kim J."/>
        </authorList>
    </citation>
    <scope>NUCLEOTIDE SEQUENCE [LARGE SCALE GENOMIC DNA]</scope>
    <source>
        <strain evidence="2 3">JC52</strain>
    </source>
</reference>
<evidence type="ECO:0000313" key="3">
    <source>
        <dbReference type="Proteomes" id="UP000317036"/>
    </source>
</evidence>
<organism evidence="2 3">
    <name type="scientific">Paenibacillus cremeus</name>
    <dbReference type="NCBI Taxonomy" id="2163881"/>
    <lineage>
        <taxon>Bacteria</taxon>
        <taxon>Bacillati</taxon>
        <taxon>Bacillota</taxon>
        <taxon>Bacilli</taxon>
        <taxon>Bacillales</taxon>
        <taxon>Paenibacillaceae</taxon>
        <taxon>Paenibacillus</taxon>
    </lineage>
</organism>
<dbReference type="AlphaFoldDB" id="A0A559K5T3"/>
<feature type="transmembrane region" description="Helical" evidence="1">
    <location>
        <begin position="98"/>
        <end position="116"/>
    </location>
</feature>
<sequence>MAIATLCYCPDSSPSLLPSNMMNMQLSTNQICKNLPEEVERGELTIVVIYSCCGKTMYYKRSLTSSKYEFYVEREGSSYKIKSLGEVFLHVSRNLKGLFKLYICFKILIVITLVIFDLD</sequence>
<keyword evidence="1" id="KW-1133">Transmembrane helix</keyword>
<evidence type="ECO:0000256" key="1">
    <source>
        <dbReference type="SAM" id="Phobius"/>
    </source>
</evidence>
<comment type="caution">
    <text evidence="2">The sequence shown here is derived from an EMBL/GenBank/DDBJ whole genome shotgun (WGS) entry which is preliminary data.</text>
</comment>
<proteinExistence type="predicted"/>
<accession>A0A559K5T3</accession>
<dbReference type="Proteomes" id="UP000317036">
    <property type="component" value="Unassembled WGS sequence"/>
</dbReference>
<protein>
    <submittedName>
        <fullName evidence="2">Uncharacterized protein</fullName>
    </submittedName>
</protein>
<keyword evidence="1" id="KW-0472">Membrane</keyword>